<reference evidence="2" key="1">
    <citation type="journal article" date="2017" name="Nat. Ecol. Evol.">
        <title>Genome expansion and lineage-specific genetic innovations in the forest pathogenic fungi Armillaria.</title>
        <authorList>
            <person name="Sipos G."/>
            <person name="Prasanna A.N."/>
            <person name="Walter M.C."/>
            <person name="O'Connor E."/>
            <person name="Balint B."/>
            <person name="Krizsan K."/>
            <person name="Kiss B."/>
            <person name="Hess J."/>
            <person name="Varga T."/>
            <person name="Slot J."/>
            <person name="Riley R."/>
            <person name="Boka B."/>
            <person name="Rigling D."/>
            <person name="Barry K."/>
            <person name="Lee J."/>
            <person name="Mihaltcheva S."/>
            <person name="LaButti K."/>
            <person name="Lipzen A."/>
            <person name="Waldron R."/>
            <person name="Moloney N.M."/>
            <person name="Sperisen C."/>
            <person name="Kredics L."/>
            <person name="Vagvoelgyi C."/>
            <person name="Patrignani A."/>
            <person name="Fitzpatrick D."/>
            <person name="Nagy I."/>
            <person name="Doyle S."/>
            <person name="Anderson J.B."/>
            <person name="Grigoriev I.V."/>
            <person name="Gueldener U."/>
            <person name="Muensterkoetter M."/>
            <person name="Nagy L.G."/>
        </authorList>
    </citation>
    <scope>NUCLEOTIDE SEQUENCE [LARGE SCALE GENOMIC DNA]</scope>
    <source>
        <strain evidence="2">28-4</strain>
    </source>
</reference>
<dbReference type="Proteomes" id="UP000218334">
    <property type="component" value="Unassembled WGS sequence"/>
</dbReference>
<sequence>MPLMLRDSVWMNRNRFDETYRQSKTLDTSQSFCNFDPRASEILDEVQADLVEGHDEIQKVLPLELYRLNVKETFNAHKDTPSAENVMGSLVVVFPTVHQDEQMFSDSTPEGSYFAFYSEVEHEPTAAAHIIETAGNPTPADVLKTVLEKLLADRNFLPEGGLLGFGLRHQYPLKGSDANILRVCRDLSLDTNVRILYRPLGCCYICMTDHVIPNQKGECLYQHPKETAMLEERGRIVSAPDYYMEENKSAYDENVDPLPEIAWVIPFTTFNRTDSGYLV</sequence>
<proteinExistence type="predicted"/>
<protein>
    <submittedName>
        <fullName evidence="1">Uncharacterized protein</fullName>
    </submittedName>
</protein>
<name>A0A2H3BUJ9_9AGAR</name>
<gene>
    <name evidence="1" type="ORF">ARMSODRAFT_1085550</name>
</gene>
<evidence type="ECO:0000313" key="1">
    <source>
        <dbReference type="EMBL" id="PBK68257.1"/>
    </source>
</evidence>
<dbReference type="AlphaFoldDB" id="A0A2H3BUJ9"/>
<dbReference type="EMBL" id="KZ293433">
    <property type="protein sequence ID" value="PBK68257.1"/>
    <property type="molecule type" value="Genomic_DNA"/>
</dbReference>
<organism evidence="1 2">
    <name type="scientific">Armillaria solidipes</name>
    <dbReference type="NCBI Taxonomy" id="1076256"/>
    <lineage>
        <taxon>Eukaryota</taxon>
        <taxon>Fungi</taxon>
        <taxon>Dikarya</taxon>
        <taxon>Basidiomycota</taxon>
        <taxon>Agaricomycotina</taxon>
        <taxon>Agaricomycetes</taxon>
        <taxon>Agaricomycetidae</taxon>
        <taxon>Agaricales</taxon>
        <taxon>Marasmiineae</taxon>
        <taxon>Physalacriaceae</taxon>
        <taxon>Armillaria</taxon>
    </lineage>
</organism>
<evidence type="ECO:0000313" key="2">
    <source>
        <dbReference type="Proteomes" id="UP000218334"/>
    </source>
</evidence>
<accession>A0A2H3BUJ9</accession>
<keyword evidence="2" id="KW-1185">Reference proteome</keyword>